<dbReference type="GO" id="GO:0044718">
    <property type="term" value="P:siderophore transmembrane transport"/>
    <property type="evidence" value="ECO:0007669"/>
    <property type="project" value="TreeGrafter"/>
</dbReference>
<dbReference type="Proteomes" id="UP000199440">
    <property type="component" value="Unassembled WGS sequence"/>
</dbReference>
<dbReference type="PANTHER" id="PTHR30069">
    <property type="entry name" value="TONB-DEPENDENT OUTER MEMBRANE RECEPTOR"/>
    <property type="match status" value="1"/>
</dbReference>
<keyword evidence="7 8" id="KW-0998">Cell outer membrane</keyword>
<feature type="transmembrane region" description="Helical" evidence="9">
    <location>
        <begin position="25"/>
        <end position="42"/>
    </location>
</feature>
<keyword evidence="5" id="KW-0732">Signal</keyword>
<dbReference type="Pfam" id="PF07715">
    <property type="entry name" value="Plug"/>
    <property type="match status" value="1"/>
</dbReference>
<evidence type="ECO:0000256" key="5">
    <source>
        <dbReference type="ARBA" id="ARBA00022729"/>
    </source>
</evidence>
<dbReference type="GO" id="GO:0009279">
    <property type="term" value="C:cell outer membrane"/>
    <property type="evidence" value="ECO:0007669"/>
    <property type="project" value="UniProtKB-SubCell"/>
</dbReference>
<keyword evidence="4 8" id="KW-0812">Transmembrane</keyword>
<protein>
    <submittedName>
        <fullName evidence="12">Outer membrane receptor proteins, mostly Fe transport</fullName>
    </submittedName>
</protein>
<dbReference type="Gene3D" id="2.40.170.20">
    <property type="entry name" value="TonB-dependent receptor, beta-barrel domain"/>
    <property type="match status" value="1"/>
</dbReference>
<evidence type="ECO:0000256" key="4">
    <source>
        <dbReference type="ARBA" id="ARBA00022692"/>
    </source>
</evidence>
<evidence type="ECO:0000259" key="10">
    <source>
        <dbReference type="Pfam" id="PF07715"/>
    </source>
</evidence>
<evidence type="ECO:0000313" key="13">
    <source>
        <dbReference type="Proteomes" id="UP000199440"/>
    </source>
</evidence>
<keyword evidence="2 8" id="KW-0813">Transport</keyword>
<evidence type="ECO:0000256" key="3">
    <source>
        <dbReference type="ARBA" id="ARBA00022452"/>
    </source>
</evidence>
<evidence type="ECO:0000313" key="12">
    <source>
        <dbReference type="EMBL" id="SDL62694.1"/>
    </source>
</evidence>
<dbReference type="SUPFAM" id="SSF49464">
    <property type="entry name" value="Carboxypeptidase regulatory domain-like"/>
    <property type="match status" value="1"/>
</dbReference>
<evidence type="ECO:0000256" key="7">
    <source>
        <dbReference type="ARBA" id="ARBA00023237"/>
    </source>
</evidence>
<sequence length="814" mass="91487">MKVNLSQYHPLATFLINQTNMKLKVAYSYLIVLILFIPVVIFSQEGNPVLIKGVVVEEAGGKPIEFATVLIGDKTTKKPLSGTTTITDGSFELATDATNFYIEVSFIGFTTKTFDDRTATNGVIDLGSIVLSESSQQLDEVVVAGEVSQTEFKLDKRVFNVGKDLSSTGASALEVLNNVPSVNVNIEGQVSLRGSQGVQMLINGKPSVLASEQGNALGTLTADMIEKIEVITNPSAKYDAQGTSGIINIVLKKEEKEGLNGSVTLNTGTPNNHSLGLSLNKRTEKFNLFSQLGIGRRTFPSKDETENRDLLNNTIIKSSGESDKNETFFNIILGTDYHINDLNVLTLSGHFAYEWETEHSNSNFESLDASNNQTDGFRRKELTTATNPKWQYELQYKKDFEDDENHTLLFSALGNFFGKDQSSAFDNIITLGTGSDSQQQTRTDYKRADYTIKLDYTHPFLEKYTIETGAQYEINDVANDYAVSDFIGGSWMENDDLTNVFEYLQNVLGLYGTAAYEGDKWGLKLGLRLENTDLNTVLKNTNEKHDQNYTNFFPSGHTSYKVSDNFSLQAGYSKRIFRPSLWDLNPFFNIRNSFNVRTGNPNLQPEYTDSYEITSIHQIGKASLNFAVFHRYTQDVVDRVIVFEDNVSTSRPENVGTNNSLGIEFNAKYIPVQWFTLNSDFNYSHFKREGTFETTTFDFNGERWATRLTGKFKLPADIDVEISGDYRSRYETFQQEVSDNLFADFGMRKKVFKGKAILNLSVRDVFASRKLESITQQSEFYLRNSRQQGRFVTFGISFGFGKGEAMEFSGQKQF</sequence>
<organism evidence="12 13">
    <name type="scientific">Kriegella aquimaris</name>
    <dbReference type="NCBI Taxonomy" id="192904"/>
    <lineage>
        <taxon>Bacteria</taxon>
        <taxon>Pseudomonadati</taxon>
        <taxon>Bacteroidota</taxon>
        <taxon>Flavobacteriia</taxon>
        <taxon>Flavobacteriales</taxon>
        <taxon>Flavobacteriaceae</taxon>
        <taxon>Kriegella</taxon>
    </lineage>
</organism>
<dbReference type="Gene3D" id="2.170.130.10">
    <property type="entry name" value="TonB-dependent receptor, plug domain"/>
    <property type="match status" value="1"/>
</dbReference>
<reference evidence="12 13" key="1">
    <citation type="submission" date="2016-10" db="EMBL/GenBank/DDBJ databases">
        <authorList>
            <person name="de Groot N.N."/>
        </authorList>
    </citation>
    <scope>NUCLEOTIDE SEQUENCE [LARGE SCALE GENOMIC DNA]</scope>
    <source>
        <strain evidence="12 13">DSM 19886</strain>
    </source>
</reference>
<keyword evidence="3 8" id="KW-1134">Transmembrane beta strand</keyword>
<dbReference type="AlphaFoldDB" id="A0A1G9LLF8"/>
<dbReference type="InterPro" id="IPR012910">
    <property type="entry name" value="Plug_dom"/>
</dbReference>
<dbReference type="Gene3D" id="2.60.40.1120">
    <property type="entry name" value="Carboxypeptidase-like, regulatory domain"/>
    <property type="match status" value="1"/>
</dbReference>
<evidence type="ECO:0000256" key="9">
    <source>
        <dbReference type="SAM" id="Phobius"/>
    </source>
</evidence>
<dbReference type="InterPro" id="IPR037066">
    <property type="entry name" value="Plug_dom_sf"/>
</dbReference>
<keyword evidence="13" id="KW-1185">Reference proteome</keyword>
<dbReference type="GO" id="GO:0015344">
    <property type="term" value="F:siderophore uptake transmembrane transporter activity"/>
    <property type="evidence" value="ECO:0007669"/>
    <property type="project" value="TreeGrafter"/>
</dbReference>
<feature type="domain" description="TonB-dependent receptor plug" evidence="10">
    <location>
        <begin position="169"/>
        <end position="246"/>
    </location>
</feature>
<keyword evidence="6 8" id="KW-0472">Membrane</keyword>
<dbReference type="InterPro" id="IPR036942">
    <property type="entry name" value="Beta-barrel_TonB_sf"/>
</dbReference>
<evidence type="ECO:0000259" key="11">
    <source>
        <dbReference type="Pfam" id="PF14905"/>
    </source>
</evidence>
<accession>A0A1G9LLF8</accession>
<keyword evidence="9" id="KW-1133">Transmembrane helix</keyword>
<feature type="domain" description="Outer membrane protein beta-barrel" evidence="11">
    <location>
        <begin position="402"/>
        <end position="798"/>
    </location>
</feature>
<dbReference type="Pfam" id="PF13715">
    <property type="entry name" value="CarbopepD_reg_2"/>
    <property type="match status" value="1"/>
</dbReference>
<dbReference type="STRING" id="192904.SAMN04488514_102115"/>
<comment type="subcellular location">
    <subcellularLocation>
        <location evidence="1 8">Cell outer membrane</location>
        <topology evidence="1 8">Multi-pass membrane protein</topology>
    </subcellularLocation>
</comment>
<proteinExistence type="inferred from homology"/>
<gene>
    <name evidence="12" type="ORF">SAMN04488514_102115</name>
</gene>
<dbReference type="PROSITE" id="PS52016">
    <property type="entry name" value="TONB_DEPENDENT_REC_3"/>
    <property type="match status" value="1"/>
</dbReference>
<dbReference type="EMBL" id="FNGV01000002">
    <property type="protein sequence ID" value="SDL62694.1"/>
    <property type="molecule type" value="Genomic_DNA"/>
</dbReference>
<evidence type="ECO:0000256" key="8">
    <source>
        <dbReference type="PROSITE-ProRule" id="PRU01360"/>
    </source>
</evidence>
<evidence type="ECO:0000256" key="6">
    <source>
        <dbReference type="ARBA" id="ARBA00023136"/>
    </source>
</evidence>
<dbReference type="SUPFAM" id="SSF56935">
    <property type="entry name" value="Porins"/>
    <property type="match status" value="1"/>
</dbReference>
<comment type="similarity">
    <text evidence="8">Belongs to the TonB-dependent receptor family.</text>
</comment>
<dbReference type="PANTHER" id="PTHR30069:SF29">
    <property type="entry name" value="HEMOGLOBIN AND HEMOGLOBIN-HAPTOGLOBIN-BINDING PROTEIN 1-RELATED"/>
    <property type="match status" value="1"/>
</dbReference>
<dbReference type="InterPro" id="IPR039426">
    <property type="entry name" value="TonB-dep_rcpt-like"/>
</dbReference>
<name>A0A1G9LLF8_9FLAO</name>
<dbReference type="InterPro" id="IPR008969">
    <property type="entry name" value="CarboxyPept-like_regulatory"/>
</dbReference>
<dbReference type="Pfam" id="PF14905">
    <property type="entry name" value="OMP_b-brl_3"/>
    <property type="match status" value="1"/>
</dbReference>
<keyword evidence="12" id="KW-0675">Receptor</keyword>
<dbReference type="InterPro" id="IPR041700">
    <property type="entry name" value="OMP_b-brl_3"/>
</dbReference>
<evidence type="ECO:0000256" key="2">
    <source>
        <dbReference type="ARBA" id="ARBA00022448"/>
    </source>
</evidence>
<evidence type="ECO:0000256" key="1">
    <source>
        <dbReference type="ARBA" id="ARBA00004571"/>
    </source>
</evidence>